<evidence type="ECO:0000256" key="6">
    <source>
        <dbReference type="ARBA" id="ARBA00023110"/>
    </source>
</evidence>
<evidence type="ECO:0000256" key="7">
    <source>
        <dbReference type="ARBA" id="ARBA00023186"/>
    </source>
</evidence>
<dbReference type="Gene3D" id="1.10.3120.10">
    <property type="entry name" value="Trigger factor, C-terminal domain"/>
    <property type="match status" value="1"/>
</dbReference>
<dbReference type="Proteomes" id="UP000005744">
    <property type="component" value="Unassembled WGS sequence"/>
</dbReference>
<dbReference type="InterPro" id="IPR005215">
    <property type="entry name" value="Trig_fac"/>
</dbReference>
<dbReference type="InterPro" id="IPR008881">
    <property type="entry name" value="Trigger_fac_ribosome-bd_bac"/>
</dbReference>
<dbReference type="eggNOG" id="COG0544">
    <property type="taxonomic scope" value="Bacteria"/>
</dbReference>
<dbReference type="NCBIfam" id="TIGR00115">
    <property type="entry name" value="tig"/>
    <property type="match status" value="1"/>
</dbReference>
<reference evidence="15 16" key="1">
    <citation type="submission" date="2011-11" db="EMBL/GenBank/DDBJ databases">
        <title>Improved High-Quality Draft sequence of Beggiatoa alba B18lD.</title>
        <authorList>
            <consortium name="US DOE Joint Genome Institute"/>
            <person name="Lucas S."/>
            <person name="Han J."/>
            <person name="Lapidus A."/>
            <person name="Cheng J.-F."/>
            <person name="Goodwin L."/>
            <person name="Pitluck S."/>
            <person name="Peters L."/>
            <person name="Mikhailova N."/>
            <person name="Held B."/>
            <person name="Detter J.C."/>
            <person name="Han C."/>
            <person name="Tapia R."/>
            <person name="Land M."/>
            <person name="Hauser L."/>
            <person name="Kyrpides N."/>
            <person name="Ivanova N."/>
            <person name="Pagani I."/>
            <person name="Samuel K."/>
            <person name="Teske A."/>
            <person name="Mueller J."/>
            <person name="Woyke T."/>
        </authorList>
    </citation>
    <scope>NUCLEOTIDE SEQUENCE [LARGE SCALE GENOMIC DNA]</scope>
    <source>
        <strain evidence="15 16">B18LD</strain>
    </source>
</reference>
<evidence type="ECO:0000256" key="9">
    <source>
        <dbReference type="ARBA" id="ARBA00023306"/>
    </source>
</evidence>
<comment type="function">
    <text evidence="11">Involved in protein export. Acts as a chaperone by maintaining the newly synthesized protein in an open conformation. Functions as a peptidyl-prolyl cis-trans isomerase.</text>
</comment>
<dbReference type="EC" id="5.2.1.8" evidence="3 11"/>
<comment type="similarity">
    <text evidence="2 11">Belongs to the FKBP-type PPIase family. Tig subfamily.</text>
</comment>
<evidence type="ECO:0000256" key="10">
    <source>
        <dbReference type="ARBA" id="ARBA00029986"/>
    </source>
</evidence>
<sequence length="441" mass="50291">MQVSVETTSTLERRMTIGVPKERIEEKIQSRIKELSHTVKVNGFRPGKIPLRVVEQKFGGQVRQEVIGELIESSFKEAIEQEKLHPVGQPKIDLKSNLTDFSQDLAYTADFEIFPEISAVNIDNLNIEKPVAEVTQPDIDKMLEKLRKQRQDWENIDAPAEKDSQITIDFVGTVDGNPFKGNEAKALRLVLGDERTNNILPNFSEAMLGVRAGDTREVDISFPAEHTNSEIAGKTVHFVVQVHEVAKPKLPEINEDFIKSLGVASGELDALYKEVRDNMERELKFAVTNKVKQQVLEILLKNNPLEVPKAMVAHETQRMVQNMLQELRDAGMNSNVQPEPAMFEERAQRRVRLGMLMSELVRANNIKVRADKVREMIETVASTYEEPEVVIKWYYADPQRLEQVESVVLEEQIVEWLVEKAQVTEIPMSFDAVMEQHENNK</sequence>
<gene>
    <name evidence="11" type="primary">tig</name>
    <name evidence="15" type="ORF">BegalDRAFT_2472</name>
</gene>
<evidence type="ECO:0000313" key="16">
    <source>
        <dbReference type="Proteomes" id="UP000005744"/>
    </source>
</evidence>
<dbReference type="PIRSF" id="PIRSF003095">
    <property type="entry name" value="Trigger_factor"/>
    <property type="match status" value="1"/>
</dbReference>
<dbReference type="Gene3D" id="3.30.70.1050">
    <property type="entry name" value="Trigger factor ribosome-binding domain"/>
    <property type="match status" value="1"/>
</dbReference>
<dbReference type="InterPro" id="IPR001179">
    <property type="entry name" value="PPIase_FKBP_dom"/>
</dbReference>
<evidence type="ECO:0000256" key="11">
    <source>
        <dbReference type="HAMAP-Rule" id="MF_00303"/>
    </source>
</evidence>
<dbReference type="InterPro" id="IPR027304">
    <property type="entry name" value="Trigger_fact/SurA_dom_sf"/>
</dbReference>
<keyword evidence="7 11" id="KW-0143">Chaperone</keyword>
<evidence type="ECO:0000256" key="5">
    <source>
        <dbReference type="ARBA" id="ARBA00022618"/>
    </source>
</evidence>
<comment type="subcellular location">
    <subcellularLocation>
        <location evidence="11">Cytoplasm</location>
    </subcellularLocation>
    <text evidence="11">About half TF is bound to the ribosome near the polypeptide exit tunnel while the other half is free in the cytoplasm.</text>
</comment>
<dbReference type="GO" id="GO:0043335">
    <property type="term" value="P:protein unfolding"/>
    <property type="evidence" value="ECO:0007669"/>
    <property type="project" value="TreeGrafter"/>
</dbReference>
<dbReference type="GO" id="GO:0003755">
    <property type="term" value="F:peptidyl-prolyl cis-trans isomerase activity"/>
    <property type="evidence" value="ECO:0007669"/>
    <property type="project" value="UniProtKB-UniRule"/>
</dbReference>
<feature type="domain" description="PPIase FKBP-type" evidence="12">
    <location>
        <begin position="160"/>
        <end position="242"/>
    </location>
</feature>
<keyword evidence="9 11" id="KW-0131">Cell cycle</keyword>
<dbReference type="GO" id="GO:0051083">
    <property type="term" value="P:'de novo' cotranslational protein folding"/>
    <property type="evidence" value="ECO:0007669"/>
    <property type="project" value="TreeGrafter"/>
</dbReference>
<dbReference type="AlphaFoldDB" id="I3CI76"/>
<dbReference type="GO" id="GO:0051301">
    <property type="term" value="P:cell division"/>
    <property type="evidence" value="ECO:0007669"/>
    <property type="project" value="UniProtKB-KW"/>
</dbReference>
<dbReference type="PANTHER" id="PTHR30560:SF3">
    <property type="entry name" value="TRIGGER FACTOR-LIKE PROTEIN TIG, CHLOROPLASTIC"/>
    <property type="match status" value="1"/>
</dbReference>
<accession>I3CI76</accession>
<evidence type="ECO:0000256" key="8">
    <source>
        <dbReference type="ARBA" id="ARBA00023235"/>
    </source>
</evidence>
<protein>
    <recommendedName>
        <fullName evidence="4 11">Trigger factor</fullName>
        <shortName evidence="11">TF</shortName>
        <ecNumber evidence="3 11">5.2.1.8</ecNumber>
    </recommendedName>
    <alternativeName>
        <fullName evidence="10 11">PPIase</fullName>
    </alternativeName>
</protein>
<dbReference type="Pfam" id="PF05698">
    <property type="entry name" value="Trigger_C"/>
    <property type="match status" value="1"/>
</dbReference>
<dbReference type="Pfam" id="PF05697">
    <property type="entry name" value="Trigger_N"/>
    <property type="match status" value="1"/>
</dbReference>
<feature type="domain" description="Trigger factor C-terminal" evidence="14">
    <location>
        <begin position="268"/>
        <end position="419"/>
    </location>
</feature>
<dbReference type="InterPro" id="IPR046357">
    <property type="entry name" value="PPIase_dom_sf"/>
</dbReference>
<dbReference type="Pfam" id="PF00254">
    <property type="entry name" value="FKBP_C"/>
    <property type="match status" value="1"/>
</dbReference>
<dbReference type="GO" id="GO:0015031">
    <property type="term" value="P:protein transport"/>
    <property type="evidence" value="ECO:0007669"/>
    <property type="project" value="UniProtKB-UniRule"/>
</dbReference>
<dbReference type="InterPro" id="IPR036611">
    <property type="entry name" value="Trigger_fac_ribosome-bd_sf"/>
</dbReference>
<proteinExistence type="inferred from homology"/>
<dbReference type="GO" id="GO:0005737">
    <property type="term" value="C:cytoplasm"/>
    <property type="evidence" value="ECO:0007669"/>
    <property type="project" value="UniProtKB-SubCell"/>
</dbReference>
<feature type="domain" description="Trigger factor ribosome-binding bacterial" evidence="13">
    <location>
        <begin position="1"/>
        <end position="146"/>
    </location>
</feature>
<evidence type="ECO:0000256" key="3">
    <source>
        <dbReference type="ARBA" id="ARBA00013194"/>
    </source>
</evidence>
<evidence type="ECO:0000259" key="13">
    <source>
        <dbReference type="Pfam" id="PF05697"/>
    </source>
</evidence>
<keyword evidence="8 11" id="KW-0413">Isomerase</keyword>
<evidence type="ECO:0000256" key="2">
    <source>
        <dbReference type="ARBA" id="ARBA00005464"/>
    </source>
</evidence>
<dbReference type="SUPFAM" id="SSF109998">
    <property type="entry name" value="Triger factor/SurA peptide-binding domain-like"/>
    <property type="match status" value="1"/>
</dbReference>
<dbReference type="GO" id="GO:0044183">
    <property type="term" value="F:protein folding chaperone"/>
    <property type="evidence" value="ECO:0007669"/>
    <property type="project" value="TreeGrafter"/>
</dbReference>
<dbReference type="HAMAP" id="MF_00303">
    <property type="entry name" value="Trigger_factor_Tig"/>
    <property type="match status" value="1"/>
</dbReference>
<evidence type="ECO:0000256" key="4">
    <source>
        <dbReference type="ARBA" id="ARBA00016902"/>
    </source>
</evidence>
<dbReference type="HOGENOM" id="CLU_033058_2_0_6"/>
<comment type="catalytic activity">
    <reaction evidence="1 11">
        <text>[protein]-peptidylproline (omega=180) = [protein]-peptidylproline (omega=0)</text>
        <dbReference type="Rhea" id="RHEA:16237"/>
        <dbReference type="Rhea" id="RHEA-COMP:10747"/>
        <dbReference type="Rhea" id="RHEA-COMP:10748"/>
        <dbReference type="ChEBI" id="CHEBI:83833"/>
        <dbReference type="ChEBI" id="CHEBI:83834"/>
        <dbReference type="EC" id="5.2.1.8"/>
    </reaction>
</comment>
<dbReference type="InterPro" id="IPR008880">
    <property type="entry name" value="Trigger_fac_C"/>
</dbReference>
<evidence type="ECO:0000313" key="15">
    <source>
        <dbReference type="EMBL" id="EIJ43319.1"/>
    </source>
</evidence>
<dbReference type="SUPFAM" id="SSF54534">
    <property type="entry name" value="FKBP-like"/>
    <property type="match status" value="1"/>
</dbReference>
<keyword evidence="16" id="KW-1185">Reference proteome</keyword>
<keyword evidence="11" id="KW-0963">Cytoplasm</keyword>
<organism evidence="15 16">
    <name type="scientific">Beggiatoa alba B18LD</name>
    <dbReference type="NCBI Taxonomy" id="395493"/>
    <lineage>
        <taxon>Bacteria</taxon>
        <taxon>Pseudomonadati</taxon>
        <taxon>Pseudomonadota</taxon>
        <taxon>Gammaproteobacteria</taxon>
        <taxon>Thiotrichales</taxon>
        <taxon>Thiotrichaceae</taxon>
        <taxon>Beggiatoa</taxon>
    </lineage>
</organism>
<dbReference type="InterPro" id="IPR037041">
    <property type="entry name" value="Trigger_fac_C_sf"/>
</dbReference>
<name>I3CI76_9GAMM</name>
<evidence type="ECO:0000256" key="1">
    <source>
        <dbReference type="ARBA" id="ARBA00000971"/>
    </source>
</evidence>
<dbReference type="STRING" id="395493.BegalDRAFT_2472"/>
<evidence type="ECO:0000259" key="12">
    <source>
        <dbReference type="Pfam" id="PF00254"/>
    </source>
</evidence>
<dbReference type="PANTHER" id="PTHR30560">
    <property type="entry name" value="TRIGGER FACTOR CHAPERONE AND PEPTIDYL-PROLYL CIS/TRANS ISOMERASE"/>
    <property type="match status" value="1"/>
</dbReference>
<dbReference type="GO" id="GO:0043022">
    <property type="term" value="F:ribosome binding"/>
    <property type="evidence" value="ECO:0007669"/>
    <property type="project" value="TreeGrafter"/>
</dbReference>
<dbReference type="EMBL" id="JH600070">
    <property type="protein sequence ID" value="EIJ43319.1"/>
    <property type="molecule type" value="Genomic_DNA"/>
</dbReference>
<comment type="domain">
    <text evidence="11">Consists of 3 domains; the N-terminus binds the ribosome, the middle domain has PPIase activity, while the C-terminus has intrinsic chaperone activity on its own.</text>
</comment>
<keyword evidence="5 11" id="KW-0132">Cell division</keyword>
<evidence type="ECO:0000259" key="14">
    <source>
        <dbReference type="Pfam" id="PF05698"/>
    </source>
</evidence>
<dbReference type="Gene3D" id="3.10.50.40">
    <property type="match status" value="1"/>
</dbReference>
<dbReference type="SUPFAM" id="SSF102735">
    <property type="entry name" value="Trigger factor ribosome-binding domain"/>
    <property type="match status" value="1"/>
</dbReference>
<dbReference type="RefSeq" id="WP_002690407.1">
    <property type="nucleotide sequence ID" value="NZ_JH600070.1"/>
</dbReference>
<keyword evidence="6 11" id="KW-0697">Rotamase</keyword>
<dbReference type="OrthoDB" id="9767721at2"/>